<sequence length="1071" mass="116933">MPDCAACTSALLFQAPESIGTSDLVAMGAVEQDESWSACLSSSTTWLLADGSLVDSISFETSSSDATVNGAGAIPSGVLLVRPADSQPCDITEVEARRIFLNGSKGACGRFDDEISELHLLVLVDLNGLKLLCLLPLLFDGMEKHEIHSIYVQSTARVYELYFSNDQNASSKEYLCTVRCGASVQERNENVSEGTITNCLETNDVKEILARSGSSSFEEDGWIDVKIPDSFLQDSRMFSSLKAQKDSPKTQIHYEATAQISDASPCKSITLRLLSLQTISSVHIGEIYIYADPVLDTDPEPAVSNMGAGPLLSMLVPGFLEMSKSRLQDKSLCDASGGSKESLSSEGAIHVNNPAKLLPEMKLDDLSMASSKKVIDPQASKSNFDDINKASGCVEDVMNVPISEHTRDDPRDKQMRSAFEAKGPYESCKPNTGENNAPSMHLEKILDDLVSRVGRIETFCSRFEEKMIKPLTCIDMRLQRLEEQLDAFSKIPQPTGIRISPPEFSAEESDSETKGSISSFTVKDSSSVEKQATVGKLGFHSPESAKSSGLIVRAPEFPSEESDSSGGNSVDLTPDHPEDKKRLSVDGALASALTALLTSTTNISSVMLREYQNTDKDDVGYSTYSVPMEDRNNTFNFDFAEKGCDEIDQAFQSRFNEVDPEKNYLDEESWSCYIAKADNLSCNDSLSVDDLSIEIKVHGPESLIIKAPEFPIENDILEWGVSSDPHIQDYFALNSHIHHYPETTLTLASFLSSRNAVTYNANKLQLSDRVASSEGESATKADPFPVGFSRSDTQSEKFDLHDQHNAVVLREDTLKVASRHENPVSTQADFSLVDLFLLLDLSEQPEMENVHPTAVLGEETSNSSILHQENGSALTCNLLPCIELLADASAVMEQSWGGHFNGGNTAVRGHLFDLLNTFDDFKGSKPVDLTTGNIRSSKTVPKSQMNTLVDLQQVSNLIADHENFINNVHFCADESLGGGGLPLEILLGEKSNEKLKDHEHDNDGDIETSQQQNSLEIHDLNQNCATVKMTLIDMEDLTVQDEAQGMVPMGMNDISQSTESCSSPGFSSSLI</sequence>
<dbReference type="PANTHER" id="PTHR37261:SF1">
    <property type="entry name" value="40S RIBOSOMAL PROTEIN S27"/>
    <property type="match status" value="1"/>
</dbReference>
<feature type="region of interest" description="Disordered" evidence="1">
    <location>
        <begin position="557"/>
        <end position="581"/>
    </location>
</feature>
<gene>
    <name evidence="2" type="ORF">AXF42_Ash010357</name>
</gene>
<proteinExistence type="predicted"/>
<organism evidence="2 3">
    <name type="scientific">Apostasia shenzhenica</name>
    <dbReference type="NCBI Taxonomy" id="1088818"/>
    <lineage>
        <taxon>Eukaryota</taxon>
        <taxon>Viridiplantae</taxon>
        <taxon>Streptophyta</taxon>
        <taxon>Embryophyta</taxon>
        <taxon>Tracheophyta</taxon>
        <taxon>Spermatophyta</taxon>
        <taxon>Magnoliopsida</taxon>
        <taxon>Liliopsida</taxon>
        <taxon>Asparagales</taxon>
        <taxon>Orchidaceae</taxon>
        <taxon>Apostasioideae</taxon>
        <taxon>Apostasia</taxon>
    </lineage>
</organism>
<name>A0A2I0BDT8_9ASPA</name>
<evidence type="ECO:0000313" key="3">
    <source>
        <dbReference type="Proteomes" id="UP000236161"/>
    </source>
</evidence>
<keyword evidence="3" id="KW-1185">Reference proteome</keyword>
<evidence type="ECO:0000256" key="1">
    <source>
        <dbReference type="SAM" id="MobiDB-lite"/>
    </source>
</evidence>
<dbReference type="AlphaFoldDB" id="A0A2I0BDT8"/>
<reference evidence="2 3" key="1">
    <citation type="journal article" date="2017" name="Nature">
        <title>The Apostasia genome and the evolution of orchids.</title>
        <authorList>
            <person name="Zhang G.Q."/>
            <person name="Liu K.W."/>
            <person name="Li Z."/>
            <person name="Lohaus R."/>
            <person name="Hsiao Y.Y."/>
            <person name="Niu S.C."/>
            <person name="Wang J.Y."/>
            <person name="Lin Y.C."/>
            <person name="Xu Q."/>
            <person name="Chen L.J."/>
            <person name="Yoshida K."/>
            <person name="Fujiwara S."/>
            <person name="Wang Z.W."/>
            <person name="Zhang Y.Q."/>
            <person name="Mitsuda N."/>
            <person name="Wang M."/>
            <person name="Liu G.H."/>
            <person name="Pecoraro L."/>
            <person name="Huang H.X."/>
            <person name="Xiao X.J."/>
            <person name="Lin M."/>
            <person name="Wu X.Y."/>
            <person name="Wu W.L."/>
            <person name="Chen Y.Y."/>
            <person name="Chang S.B."/>
            <person name="Sakamoto S."/>
            <person name="Ohme-Takagi M."/>
            <person name="Yagi M."/>
            <person name="Zeng S.J."/>
            <person name="Shen C.Y."/>
            <person name="Yeh C.M."/>
            <person name="Luo Y.B."/>
            <person name="Tsai W.C."/>
            <person name="Van de Peer Y."/>
            <person name="Liu Z.J."/>
        </authorList>
    </citation>
    <scope>NUCLEOTIDE SEQUENCE [LARGE SCALE GENOMIC DNA]</scope>
    <source>
        <strain evidence="3">cv. Shenzhen</strain>
        <tissue evidence="2">Stem</tissue>
    </source>
</reference>
<accession>A0A2I0BDT8</accession>
<dbReference type="STRING" id="1088818.A0A2I0BDT8"/>
<dbReference type="OrthoDB" id="1939758at2759"/>
<dbReference type="Proteomes" id="UP000236161">
    <property type="component" value="Unassembled WGS sequence"/>
</dbReference>
<dbReference type="PANTHER" id="PTHR37261">
    <property type="entry name" value="40S RIBOSOMAL PROTEIN S27"/>
    <property type="match status" value="1"/>
</dbReference>
<evidence type="ECO:0000313" key="2">
    <source>
        <dbReference type="EMBL" id="PKA65948.1"/>
    </source>
</evidence>
<feature type="region of interest" description="Disordered" evidence="1">
    <location>
        <begin position="492"/>
        <end position="522"/>
    </location>
</feature>
<protein>
    <submittedName>
        <fullName evidence="2">Uncharacterized protein</fullName>
    </submittedName>
</protein>
<dbReference type="EMBL" id="KZ451888">
    <property type="protein sequence ID" value="PKA65948.1"/>
    <property type="molecule type" value="Genomic_DNA"/>
</dbReference>